<gene>
    <name evidence="7" type="ORF">LCGC14_1151370</name>
</gene>
<evidence type="ECO:0000256" key="2">
    <source>
        <dbReference type="ARBA" id="ARBA00022448"/>
    </source>
</evidence>
<dbReference type="PANTHER" id="PTHR43820">
    <property type="entry name" value="HIGH-AFFINITY BRANCHED-CHAIN AMINO ACID TRANSPORT ATP-BINDING PROTEIN LIVF"/>
    <property type="match status" value="1"/>
</dbReference>
<accession>A0A0F9PDI8</accession>
<dbReference type="PROSITE" id="PS00211">
    <property type="entry name" value="ABC_TRANSPORTER_1"/>
    <property type="match status" value="1"/>
</dbReference>
<dbReference type="GO" id="GO:0005524">
    <property type="term" value="F:ATP binding"/>
    <property type="evidence" value="ECO:0007669"/>
    <property type="project" value="UniProtKB-KW"/>
</dbReference>
<evidence type="ECO:0000256" key="1">
    <source>
        <dbReference type="ARBA" id="ARBA00005417"/>
    </source>
</evidence>
<dbReference type="Pfam" id="PF00005">
    <property type="entry name" value="ABC_tran"/>
    <property type="match status" value="1"/>
</dbReference>
<dbReference type="GO" id="GO:0016887">
    <property type="term" value="F:ATP hydrolysis activity"/>
    <property type="evidence" value="ECO:0007669"/>
    <property type="project" value="InterPro"/>
</dbReference>
<evidence type="ECO:0000256" key="5">
    <source>
        <dbReference type="ARBA" id="ARBA00022970"/>
    </source>
</evidence>
<dbReference type="EMBL" id="LAZR01005537">
    <property type="protein sequence ID" value="KKM99090.1"/>
    <property type="molecule type" value="Genomic_DNA"/>
</dbReference>
<feature type="domain" description="ABC transporter" evidence="6">
    <location>
        <begin position="3"/>
        <end position="230"/>
    </location>
</feature>
<keyword evidence="5" id="KW-0029">Amino-acid transport</keyword>
<dbReference type="SUPFAM" id="SSF52540">
    <property type="entry name" value="P-loop containing nucleoside triphosphate hydrolases"/>
    <property type="match status" value="1"/>
</dbReference>
<dbReference type="InterPro" id="IPR003593">
    <property type="entry name" value="AAA+_ATPase"/>
</dbReference>
<evidence type="ECO:0000313" key="7">
    <source>
        <dbReference type="EMBL" id="KKM99090.1"/>
    </source>
</evidence>
<evidence type="ECO:0000256" key="4">
    <source>
        <dbReference type="ARBA" id="ARBA00022840"/>
    </source>
</evidence>
<comment type="similarity">
    <text evidence="1">Belongs to the ABC transporter superfamily.</text>
</comment>
<dbReference type="CDD" id="cd03224">
    <property type="entry name" value="ABC_TM1139_LivF_branched"/>
    <property type="match status" value="1"/>
</dbReference>
<dbReference type="GO" id="GO:0015807">
    <property type="term" value="P:L-amino acid transport"/>
    <property type="evidence" value="ECO:0007669"/>
    <property type="project" value="TreeGrafter"/>
</dbReference>
<keyword evidence="3" id="KW-0547">Nucleotide-binding</keyword>
<sequence>MTLQVTDVFASYGPFKVLKSVSIEVKPEQCISVIGQNGAGKSTLLRAILGLLGLESGQVTFEGKDITNLSPWERAKIGLILVPEGRHIFGPLTVYENLSIGCVKYQRKKRLKKRLDFVYELFPFLQQRENQTSATLSGGEQQMLAIARALMAQPKLMLLDEPSLGLSPVMIEALSKTLEEVKRTSSLLLVEQNVRLALNLAEKMYMLHGGQVVFQGTDKEFESEPKFLELYFG</sequence>
<dbReference type="InterPro" id="IPR003439">
    <property type="entry name" value="ABC_transporter-like_ATP-bd"/>
</dbReference>
<dbReference type="SMART" id="SM00382">
    <property type="entry name" value="AAA"/>
    <property type="match status" value="1"/>
</dbReference>
<dbReference type="PROSITE" id="PS50893">
    <property type="entry name" value="ABC_TRANSPORTER_2"/>
    <property type="match status" value="1"/>
</dbReference>
<dbReference type="InterPro" id="IPR052156">
    <property type="entry name" value="BCAA_Transport_ATP-bd_LivF"/>
</dbReference>
<proteinExistence type="inferred from homology"/>
<keyword evidence="2" id="KW-0813">Transport</keyword>
<dbReference type="InterPro" id="IPR027417">
    <property type="entry name" value="P-loop_NTPase"/>
</dbReference>
<dbReference type="PANTHER" id="PTHR43820:SF4">
    <property type="entry name" value="HIGH-AFFINITY BRANCHED-CHAIN AMINO ACID TRANSPORT ATP-BINDING PROTEIN LIVF"/>
    <property type="match status" value="1"/>
</dbReference>
<protein>
    <recommendedName>
        <fullName evidence="6">ABC transporter domain-containing protein</fullName>
    </recommendedName>
</protein>
<dbReference type="AlphaFoldDB" id="A0A0F9PDI8"/>
<reference evidence="7" key="1">
    <citation type="journal article" date="2015" name="Nature">
        <title>Complex archaea that bridge the gap between prokaryotes and eukaryotes.</title>
        <authorList>
            <person name="Spang A."/>
            <person name="Saw J.H."/>
            <person name="Jorgensen S.L."/>
            <person name="Zaremba-Niedzwiedzka K."/>
            <person name="Martijn J."/>
            <person name="Lind A.E."/>
            <person name="van Eijk R."/>
            <person name="Schleper C."/>
            <person name="Guy L."/>
            <person name="Ettema T.J."/>
        </authorList>
    </citation>
    <scope>NUCLEOTIDE SEQUENCE</scope>
</reference>
<keyword evidence="4" id="KW-0067">ATP-binding</keyword>
<name>A0A0F9PDI8_9ZZZZ</name>
<evidence type="ECO:0000259" key="6">
    <source>
        <dbReference type="PROSITE" id="PS50893"/>
    </source>
</evidence>
<evidence type="ECO:0000256" key="3">
    <source>
        <dbReference type="ARBA" id="ARBA00022741"/>
    </source>
</evidence>
<dbReference type="InterPro" id="IPR017871">
    <property type="entry name" value="ABC_transporter-like_CS"/>
</dbReference>
<organism evidence="7">
    <name type="scientific">marine sediment metagenome</name>
    <dbReference type="NCBI Taxonomy" id="412755"/>
    <lineage>
        <taxon>unclassified sequences</taxon>
        <taxon>metagenomes</taxon>
        <taxon>ecological metagenomes</taxon>
    </lineage>
</organism>
<dbReference type="Gene3D" id="3.40.50.300">
    <property type="entry name" value="P-loop containing nucleotide triphosphate hydrolases"/>
    <property type="match status" value="1"/>
</dbReference>
<dbReference type="GO" id="GO:0015658">
    <property type="term" value="F:branched-chain amino acid transmembrane transporter activity"/>
    <property type="evidence" value="ECO:0007669"/>
    <property type="project" value="TreeGrafter"/>
</dbReference>
<comment type="caution">
    <text evidence="7">The sequence shown here is derived from an EMBL/GenBank/DDBJ whole genome shotgun (WGS) entry which is preliminary data.</text>
</comment>